<comment type="caution">
    <text evidence="2">The sequence shown here is derived from an EMBL/GenBank/DDBJ whole genome shotgun (WGS) entry which is preliminary data.</text>
</comment>
<evidence type="ECO:0000313" key="3">
    <source>
        <dbReference type="Proteomes" id="UP001300763"/>
    </source>
</evidence>
<feature type="transmembrane region" description="Helical" evidence="1">
    <location>
        <begin position="5"/>
        <end position="23"/>
    </location>
</feature>
<organism evidence="2 3">
    <name type="scientific">Actinomycetospora lemnae</name>
    <dbReference type="NCBI Taxonomy" id="3019891"/>
    <lineage>
        <taxon>Bacteria</taxon>
        <taxon>Bacillati</taxon>
        <taxon>Actinomycetota</taxon>
        <taxon>Actinomycetes</taxon>
        <taxon>Pseudonocardiales</taxon>
        <taxon>Pseudonocardiaceae</taxon>
        <taxon>Actinomycetospora</taxon>
    </lineage>
</organism>
<name>A0ABT5SZZ1_9PSEU</name>
<feature type="transmembrane region" description="Helical" evidence="1">
    <location>
        <begin position="70"/>
        <end position="88"/>
    </location>
</feature>
<keyword evidence="1" id="KW-0472">Membrane</keyword>
<sequence>MSRRYVVRVSGAILSALLLFILISDWPTGLLADFWLGHPILTNFLTSALFLLIGATFVERWLARQEDARYLVIEATAFGAVARCPLAIRRTLWFLLHAGNMRDDSDFGISEHERQTVREILARHNLAYVDESAVGRGEIETPSDVSRLKVLMQDPEWRNLAHVLVRRALHASRLVVGRWAQLLMTSRRSALALNDLSALLEDLRDIRDPLNTDHYPRGFSNEEGQVRFLEAWRRCFVNASVTYEDFALAARTLLADRWSTRLVQPADRVILQSSLSLHAESKSFVGRLYDREIGPTDVRALFDEV</sequence>
<dbReference type="RefSeq" id="WP_274202959.1">
    <property type="nucleotide sequence ID" value="NZ_JAQZAO010000012.1"/>
</dbReference>
<gene>
    <name evidence="2" type="ORF">PGB27_24055</name>
</gene>
<keyword evidence="1" id="KW-0812">Transmembrane</keyword>
<feature type="transmembrane region" description="Helical" evidence="1">
    <location>
        <begin position="35"/>
        <end position="58"/>
    </location>
</feature>
<reference evidence="2 3" key="1">
    <citation type="submission" date="2023-02" db="EMBL/GenBank/DDBJ databases">
        <title>Genome sequencing required for Actinomycetospora new species description.</title>
        <authorList>
            <person name="Saimee Y."/>
            <person name="Duangmal K."/>
        </authorList>
    </citation>
    <scope>NUCLEOTIDE SEQUENCE [LARGE SCALE GENOMIC DNA]</scope>
    <source>
        <strain evidence="2 3">DW7H6</strain>
    </source>
</reference>
<keyword evidence="1" id="KW-1133">Transmembrane helix</keyword>
<dbReference type="EMBL" id="JAQZAO010000012">
    <property type="protein sequence ID" value="MDD7968428.1"/>
    <property type="molecule type" value="Genomic_DNA"/>
</dbReference>
<accession>A0ABT5SZZ1</accession>
<dbReference type="Proteomes" id="UP001300763">
    <property type="component" value="Unassembled WGS sequence"/>
</dbReference>
<proteinExistence type="predicted"/>
<evidence type="ECO:0000256" key="1">
    <source>
        <dbReference type="SAM" id="Phobius"/>
    </source>
</evidence>
<keyword evidence="3" id="KW-1185">Reference proteome</keyword>
<evidence type="ECO:0000313" key="2">
    <source>
        <dbReference type="EMBL" id="MDD7968428.1"/>
    </source>
</evidence>
<protein>
    <submittedName>
        <fullName evidence="2">Uncharacterized protein</fullName>
    </submittedName>
</protein>